<dbReference type="AlphaFoldDB" id="A0A7J6M0R2"/>
<name>A0A7J6M0R2_PEROL</name>
<dbReference type="Proteomes" id="UP000572268">
    <property type="component" value="Unassembled WGS sequence"/>
</dbReference>
<evidence type="ECO:0000313" key="2">
    <source>
        <dbReference type="EMBL" id="KAF4664671.1"/>
    </source>
</evidence>
<dbReference type="EMBL" id="JABANN010000253">
    <property type="protein sequence ID" value="KAF4664671.1"/>
    <property type="molecule type" value="Genomic_DNA"/>
</dbReference>
<evidence type="ECO:0000313" key="3">
    <source>
        <dbReference type="Proteomes" id="UP000572268"/>
    </source>
</evidence>
<gene>
    <name evidence="2" type="ORF">FOL46_004103</name>
</gene>
<protein>
    <submittedName>
        <fullName evidence="2">Uncharacterized protein</fullName>
    </submittedName>
</protein>
<evidence type="ECO:0000256" key="1">
    <source>
        <dbReference type="SAM" id="Coils"/>
    </source>
</evidence>
<keyword evidence="1" id="KW-0175">Coiled coil</keyword>
<organism evidence="2 3">
    <name type="scientific">Perkinsus olseni</name>
    <name type="common">Perkinsus atlanticus</name>
    <dbReference type="NCBI Taxonomy" id="32597"/>
    <lineage>
        <taxon>Eukaryota</taxon>
        <taxon>Sar</taxon>
        <taxon>Alveolata</taxon>
        <taxon>Perkinsozoa</taxon>
        <taxon>Perkinsea</taxon>
        <taxon>Perkinsida</taxon>
        <taxon>Perkinsidae</taxon>
        <taxon>Perkinsus</taxon>
    </lineage>
</organism>
<sequence>MNYNTLNRRQRARLGRNEWIHYHAAVQSEMQDRIRELTGQIIDLRAQVQQLDSEVLRKVKNLFMSLEYLLLQDSIIRGQAHRIGSLHDELFNVAVRPKNGHDCHASTQTAAPASYDAFAQTVTAESCDASAQTATAEGCDASAQTATAERCDASTQTATAESCHALTQTDDIPDDVTENAQVELTRQLTDAQSKIEMLEKARADVMPFARGTINSAKEEQREMMDHIKKDYDEKIAQRDAVITKLETHIQSLKRVS</sequence>
<reference evidence="2 3" key="1">
    <citation type="submission" date="2020-04" db="EMBL/GenBank/DDBJ databases">
        <title>Perkinsus olseni comparative genomics.</title>
        <authorList>
            <person name="Bogema D.R."/>
        </authorList>
    </citation>
    <scope>NUCLEOTIDE SEQUENCE [LARGE SCALE GENOMIC DNA]</scope>
    <source>
        <strain evidence="2">ATCC PRA-31</strain>
    </source>
</reference>
<accession>A0A7J6M0R2</accession>
<feature type="coiled-coil region" evidence="1">
    <location>
        <begin position="27"/>
        <end position="54"/>
    </location>
</feature>
<comment type="caution">
    <text evidence="2">The sequence shown here is derived from an EMBL/GenBank/DDBJ whole genome shotgun (WGS) entry which is preliminary data.</text>
</comment>
<proteinExistence type="predicted"/>